<feature type="transmembrane region" description="Helical" evidence="5">
    <location>
        <begin position="418"/>
        <end position="436"/>
    </location>
</feature>
<evidence type="ECO:0000259" key="6">
    <source>
        <dbReference type="PROSITE" id="PS50850"/>
    </source>
</evidence>
<feature type="transmembrane region" description="Helical" evidence="5">
    <location>
        <begin position="355"/>
        <end position="374"/>
    </location>
</feature>
<dbReference type="FunFam" id="1.20.1250.20:FF:000249">
    <property type="entry name" value="facilitated trehalose transporter Tret1"/>
    <property type="match status" value="1"/>
</dbReference>
<protein>
    <recommendedName>
        <fullName evidence="6">Major facilitator superfamily (MFS) profile domain-containing protein</fullName>
    </recommendedName>
</protein>
<feature type="transmembrane region" description="Helical" evidence="5">
    <location>
        <begin position="171"/>
        <end position="190"/>
    </location>
</feature>
<feature type="transmembrane region" description="Helical" evidence="5">
    <location>
        <begin position="113"/>
        <end position="134"/>
    </location>
</feature>
<accession>A0A9P0H4W5</accession>
<proteinExistence type="predicted"/>
<comment type="subcellular location">
    <subcellularLocation>
        <location evidence="1">Membrane</location>
        <topology evidence="1">Multi-pass membrane protein</topology>
    </subcellularLocation>
</comment>
<dbReference type="PANTHER" id="PTHR48021:SF39">
    <property type="entry name" value="MAJOR FACILITATOR SUPERFAMILY (MFS) PROFILE DOMAIN-CONTAINING PROTEIN"/>
    <property type="match status" value="1"/>
</dbReference>
<dbReference type="OrthoDB" id="6133115at2759"/>
<keyword evidence="8" id="KW-1185">Reference proteome</keyword>
<dbReference type="InterPro" id="IPR036259">
    <property type="entry name" value="MFS_trans_sf"/>
</dbReference>
<name>A0A9P0H4W5_NEZVI</name>
<dbReference type="GO" id="GO:0016020">
    <property type="term" value="C:membrane"/>
    <property type="evidence" value="ECO:0007669"/>
    <property type="project" value="UniProtKB-SubCell"/>
</dbReference>
<dbReference type="SUPFAM" id="SSF103473">
    <property type="entry name" value="MFS general substrate transporter"/>
    <property type="match status" value="1"/>
</dbReference>
<dbReference type="EMBL" id="OV725079">
    <property type="protein sequence ID" value="CAH1394967.1"/>
    <property type="molecule type" value="Genomic_DNA"/>
</dbReference>
<reference evidence="7" key="1">
    <citation type="submission" date="2022-01" db="EMBL/GenBank/DDBJ databases">
        <authorList>
            <person name="King R."/>
        </authorList>
    </citation>
    <scope>NUCLEOTIDE SEQUENCE</scope>
</reference>
<keyword evidence="4 5" id="KW-0472">Membrane</keyword>
<evidence type="ECO:0000256" key="3">
    <source>
        <dbReference type="ARBA" id="ARBA00022989"/>
    </source>
</evidence>
<dbReference type="Proteomes" id="UP001152798">
    <property type="component" value="Chromosome 3"/>
</dbReference>
<feature type="transmembrane region" description="Helical" evidence="5">
    <location>
        <begin position="323"/>
        <end position="343"/>
    </location>
</feature>
<organism evidence="7 8">
    <name type="scientific">Nezara viridula</name>
    <name type="common">Southern green stink bug</name>
    <name type="synonym">Cimex viridulus</name>
    <dbReference type="NCBI Taxonomy" id="85310"/>
    <lineage>
        <taxon>Eukaryota</taxon>
        <taxon>Metazoa</taxon>
        <taxon>Ecdysozoa</taxon>
        <taxon>Arthropoda</taxon>
        <taxon>Hexapoda</taxon>
        <taxon>Insecta</taxon>
        <taxon>Pterygota</taxon>
        <taxon>Neoptera</taxon>
        <taxon>Paraneoptera</taxon>
        <taxon>Hemiptera</taxon>
        <taxon>Heteroptera</taxon>
        <taxon>Panheteroptera</taxon>
        <taxon>Pentatomomorpha</taxon>
        <taxon>Pentatomoidea</taxon>
        <taxon>Pentatomidae</taxon>
        <taxon>Pentatominae</taxon>
        <taxon>Nezara</taxon>
    </lineage>
</organism>
<dbReference type="PANTHER" id="PTHR48021">
    <property type="match status" value="1"/>
</dbReference>
<feature type="transmembrane region" description="Helical" evidence="5">
    <location>
        <begin position="90"/>
        <end position="107"/>
    </location>
</feature>
<dbReference type="Gene3D" id="1.20.1250.20">
    <property type="entry name" value="MFS general substrate transporter like domains"/>
    <property type="match status" value="1"/>
</dbReference>
<dbReference type="InterPro" id="IPR005828">
    <property type="entry name" value="MFS_sugar_transport-like"/>
</dbReference>
<feature type="transmembrane region" description="Helical" evidence="5">
    <location>
        <begin position="295"/>
        <end position="316"/>
    </location>
</feature>
<feature type="transmembrane region" description="Helical" evidence="5">
    <location>
        <begin position="257"/>
        <end position="283"/>
    </location>
</feature>
<dbReference type="PROSITE" id="PS00217">
    <property type="entry name" value="SUGAR_TRANSPORT_2"/>
    <property type="match status" value="1"/>
</dbReference>
<feature type="transmembrane region" description="Helical" evidence="5">
    <location>
        <begin position="18"/>
        <end position="38"/>
    </location>
</feature>
<dbReference type="InterPro" id="IPR005829">
    <property type="entry name" value="Sugar_transporter_CS"/>
</dbReference>
<evidence type="ECO:0000256" key="1">
    <source>
        <dbReference type="ARBA" id="ARBA00004141"/>
    </source>
</evidence>
<dbReference type="PROSITE" id="PS50850">
    <property type="entry name" value="MFS"/>
    <property type="match status" value="1"/>
</dbReference>
<feature type="transmembrane region" description="Helical" evidence="5">
    <location>
        <begin position="58"/>
        <end position="78"/>
    </location>
</feature>
<dbReference type="InterPro" id="IPR020846">
    <property type="entry name" value="MFS_dom"/>
</dbReference>
<sequence>MLFGSALPQVLATNAKNLLLLAYGMTIGFPTILIPQVADYRNSTLHGGEEDLRLSLEEISWISSINLLTVPLGCLLSGRLTQPFGRKKSMICLNVPLGIAWVVYYFSDSAGMLYLALSITGLAGGLLEAPVLTYVAEITEPQFRGFLSATASMGVILGVFIQFLLGSVYPWRTVALINIAIPILAIIAIAQVPESPHWLLGQGRVEDAKKSLCWLRGWVDEKDVAMELGHLQEVLTNKEQPKKSWAPYLKRSFFHPYFLVCYVFFIGHFGGMTTLQTFAVGMFKEVGSPLDEYKATVILGLVQLVGALVCVCLVKFTGRRKLAVSTSMVAGIVFILVGAGNFYEFGRGHFSLYGLLLTAFFTHSAIRLLPWMLIGEVYPAEVRGTASGLSGGTGYLMGFAANKSYIYLHSWLGLPGTLTLYGCISCLGALGTIAFLPETEGKSLAEVGKIFEGKENPAFKDESKL</sequence>
<keyword evidence="2 5" id="KW-0812">Transmembrane</keyword>
<dbReference type="GO" id="GO:0022857">
    <property type="term" value="F:transmembrane transporter activity"/>
    <property type="evidence" value="ECO:0007669"/>
    <property type="project" value="InterPro"/>
</dbReference>
<evidence type="ECO:0000256" key="2">
    <source>
        <dbReference type="ARBA" id="ARBA00022692"/>
    </source>
</evidence>
<evidence type="ECO:0000256" key="5">
    <source>
        <dbReference type="SAM" id="Phobius"/>
    </source>
</evidence>
<keyword evidence="3 5" id="KW-1133">Transmembrane helix</keyword>
<dbReference type="InterPro" id="IPR050549">
    <property type="entry name" value="MFS_Trehalose_Transporter"/>
</dbReference>
<gene>
    <name evidence="7" type="ORF">NEZAVI_LOCUS5323</name>
</gene>
<dbReference type="Pfam" id="PF00083">
    <property type="entry name" value="Sugar_tr"/>
    <property type="match status" value="1"/>
</dbReference>
<feature type="transmembrane region" description="Helical" evidence="5">
    <location>
        <begin position="146"/>
        <end position="165"/>
    </location>
</feature>
<dbReference type="AlphaFoldDB" id="A0A9P0H4W5"/>
<feature type="domain" description="Major facilitator superfamily (MFS) profile" evidence="6">
    <location>
        <begin position="10"/>
        <end position="440"/>
    </location>
</feature>
<evidence type="ECO:0000313" key="8">
    <source>
        <dbReference type="Proteomes" id="UP001152798"/>
    </source>
</evidence>
<evidence type="ECO:0000313" key="7">
    <source>
        <dbReference type="EMBL" id="CAH1394967.1"/>
    </source>
</evidence>
<evidence type="ECO:0000256" key="4">
    <source>
        <dbReference type="ARBA" id="ARBA00023136"/>
    </source>
</evidence>